<name>A0A919F6P9_9XANT</name>
<protein>
    <submittedName>
        <fullName evidence="1">Uncharacterized protein</fullName>
    </submittedName>
</protein>
<dbReference type="Pfam" id="PF26559">
    <property type="entry name" value="DUF8184"/>
    <property type="match status" value="1"/>
</dbReference>
<evidence type="ECO:0000313" key="1">
    <source>
        <dbReference type="EMBL" id="GHH51417.1"/>
    </source>
</evidence>
<proteinExistence type="predicted"/>
<gene>
    <name evidence="1" type="ORF">GCM10009090_13660</name>
</gene>
<organism evidence="1 2">
    <name type="scientific">Xanthomonas boreopolis</name>
    <dbReference type="NCBI Taxonomy" id="86183"/>
    <lineage>
        <taxon>Bacteria</taxon>
        <taxon>Pseudomonadati</taxon>
        <taxon>Pseudomonadota</taxon>
        <taxon>Gammaproteobacteria</taxon>
        <taxon>Lysobacterales</taxon>
        <taxon>Lysobacteraceae</taxon>
        <taxon>Xanthomonas</taxon>
    </lineage>
</organism>
<dbReference type="AlphaFoldDB" id="A0A919F6P9"/>
<dbReference type="Proteomes" id="UP000623958">
    <property type="component" value="Unassembled WGS sequence"/>
</dbReference>
<accession>A0A919F6P9</accession>
<comment type="caution">
    <text evidence="1">The sequence shown here is derived from an EMBL/GenBank/DDBJ whole genome shotgun (WGS) entry which is preliminary data.</text>
</comment>
<keyword evidence="2" id="KW-1185">Reference proteome</keyword>
<evidence type="ECO:0000313" key="2">
    <source>
        <dbReference type="Proteomes" id="UP000623958"/>
    </source>
</evidence>
<dbReference type="InterPro" id="IPR058497">
    <property type="entry name" value="DUF8184"/>
</dbReference>
<sequence length="206" mass="22759">MADSRVKKITDPENSALTYIPRMPELALVTGIGLVHGKEPGLWLDVAPYGDPELVRADDFMLSDDGGTIRFVAAGETCQVDSGAACDRILFSAMADIASRAVVLRHDGRDRIEVLFEQGRIESLRVGRFEEGNPEDYFTVIFREQGMFYVRGAPHARVPLRSLIMQGEVLVAVAEDREFLYEVQAEPFLLDLLGRLIDSPAEMGGS</sequence>
<reference evidence="1" key="2">
    <citation type="submission" date="2020-09" db="EMBL/GenBank/DDBJ databases">
        <authorList>
            <person name="Sun Q."/>
            <person name="Ohkuma M."/>
        </authorList>
    </citation>
    <scope>NUCLEOTIDE SEQUENCE</scope>
    <source>
        <strain evidence="1">JCM 13306</strain>
    </source>
</reference>
<reference evidence="1" key="1">
    <citation type="journal article" date="2014" name="Int. J. Syst. Evol. Microbiol.">
        <title>Complete genome sequence of Corynebacterium casei LMG S-19264T (=DSM 44701T), isolated from a smear-ripened cheese.</title>
        <authorList>
            <consortium name="US DOE Joint Genome Institute (JGI-PGF)"/>
            <person name="Walter F."/>
            <person name="Albersmeier A."/>
            <person name="Kalinowski J."/>
            <person name="Ruckert C."/>
        </authorList>
    </citation>
    <scope>NUCLEOTIDE SEQUENCE</scope>
    <source>
        <strain evidence="1">JCM 13306</strain>
    </source>
</reference>
<dbReference type="EMBL" id="BNBA01000008">
    <property type="protein sequence ID" value="GHH51417.1"/>
    <property type="molecule type" value="Genomic_DNA"/>
</dbReference>